<keyword evidence="1" id="KW-0472">Membrane</keyword>
<reference evidence="2 3" key="1">
    <citation type="submission" date="2016-11" db="EMBL/GenBank/DDBJ databases">
        <authorList>
            <person name="Jaros S."/>
            <person name="Januszkiewicz K."/>
            <person name="Wedrychowicz H."/>
        </authorList>
    </citation>
    <scope>NUCLEOTIDE SEQUENCE [LARGE SCALE GENOMIC DNA]</scope>
    <source>
        <strain evidence="2 3">DSM 3089</strain>
    </source>
</reference>
<name>A0A1M5YD12_9CLOT</name>
<sequence length="52" mass="5862">MRQKLDLEIELPIKYTLRQRKIKNASKVLGFGLIFSGIGFGVGCLVYGFSKK</sequence>
<evidence type="ECO:0000313" key="2">
    <source>
        <dbReference type="EMBL" id="SHI09789.1"/>
    </source>
</evidence>
<gene>
    <name evidence="2" type="ORF">SAMN02745196_02826</name>
</gene>
<dbReference type="EMBL" id="FQXP01000013">
    <property type="protein sequence ID" value="SHI09789.1"/>
    <property type="molecule type" value="Genomic_DNA"/>
</dbReference>
<organism evidence="2 3">
    <name type="scientific">Clostridium collagenovorans DSM 3089</name>
    <dbReference type="NCBI Taxonomy" id="1121306"/>
    <lineage>
        <taxon>Bacteria</taxon>
        <taxon>Bacillati</taxon>
        <taxon>Bacillota</taxon>
        <taxon>Clostridia</taxon>
        <taxon>Eubacteriales</taxon>
        <taxon>Clostridiaceae</taxon>
        <taxon>Clostridium</taxon>
    </lineage>
</organism>
<dbReference type="RefSeq" id="WP_178138990.1">
    <property type="nucleotide sequence ID" value="NZ_FQXP01000013.1"/>
</dbReference>
<dbReference type="AlphaFoldDB" id="A0A1M5YD12"/>
<keyword evidence="1" id="KW-0812">Transmembrane</keyword>
<protein>
    <submittedName>
        <fullName evidence="2">Uncharacterized protein</fullName>
    </submittedName>
</protein>
<proteinExistence type="predicted"/>
<evidence type="ECO:0000256" key="1">
    <source>
        <dbReference type="SAM" id="Phobius"/>
    </source>
</evidence>
<keyword evidence="1" id="KW-1133">Transmembrane helix</keyword>
<accession>A0A1M5YD12</accession>
<feature type="transmembrane region" description="Helical" evidence="1">
    <location>
        <begin position="28"/>
        <end position="49"/>
    </location>
</feature>
<keyword evidence="3" id="KW-1185">Reference proteome</keyword>
<evidence type="ECO:0000313" key="3">
    <source>
        <dbReference type="Proteomes" id="UP000184526"/>
    </source>
</evidence>
<dbReference type="Proteomes" id="UP000184526">
    <property type="component" value="Unassembled WGS sequence"/>
</dbReference>